<sequence>MMMLSAIILAAGESKRFDGNKLLYELDGKPLFSYLLDTIRMIPFDQMIVVSRFDAIKAYSLQHQMVYLHNGYPERGQSYSIHLGVRHADDDHHFMFFTADTPYISRSTIMALIQIAQQAPDAIICPSYQGELYSPTIFSRKFLPELLDIRGDRGGKGIIRRYMDRVILYEVESQKELMDIDYRSHLPTK</sequence>
<dbReference type="EMBL" id="JAATLJ010000002">
    <property type="protein sequence ID" value="NIZ41319.1"/>
    <property type="molecule type" value="Genomic_DNA"/>
</dbReference>
<evidence type="ECO:0000259" key="1">
    <source>
        <dbReference type="Pfam" id="PF12804"/>
    </source>
</evidence>
<keyword evidence="3" id="KW-1185">Reference proteome</keyword>
<dbReference type="Pfam" id="PF12804">
    <property type="entry name" value="NTP_transf_3"/>
    <property type="match status" value="1"/>
</dbReference>
<dbReference type="Gene3D" id="3.90.550.10">
    <property type="entry name" value="Spore Coat Polysaccharide Biosynthesis Protein SpsA, Chain A"/>
    <property type="match status" value="1"/>
</dbReference>
<dbReference type="InterPro" id="IPR029044">
    <property type="entry name" value="Nucleotide-diphossugar_trans"/>
</dbReference>
<dbReference type="SUPFAM" id="SSF53448">
    <property type="entry name" value="Nucleotide-diphospho-sugar transferases"/>
    <property type="match status" value="1"/>
</dbReference>
<protein>
    <submittedName>
        <fullName evidence="2">Nucleotidyltransferase family protein</fullName>
    </submittedName>
</protein>
<feature type="domain" description="MobA-like NTP transferase" evidence="1">
    <location>
        <begin position="6"/>
        <end position="165"/>
    </location>
</feature>
<dbReference type="AlphaFoldDB" id="A0A968GE18"/>
<gene>
    <name evidence="2" type="ORF">HCT14_07355</name>
</gene>
<accession>A0A968GE18</accession>
<dbReference type="PANTHER" id="PTHR43777:SF1">
    <property type="entry name" value="MOLYBDENUM COFACTOR CYTIDYLYLTRANSFERASE"/>
    <property type="match status" value="1"/>
</dbReference>
<name>A0A968GE18_9SPIO</name>
<evidence type="ECO:0000313" key="3">
    <source>
        <dbReference type="Proteomes" id="UP000711995"/>
    </source>
</evidence>
<dbReference type="CDD" id="cd04182">
    <property type="entry name" value="GT_2_like_f"/>
    <property type="match status" value="1"/>
</dbReference>
<dbReference type="Proteomes" id="UP000711995">
    <property type="component" value="Unassembled WGS sequence"/>
</dbReference>
<organism evidence="2 3">
    <name type="scientific">Entomospira entomophila</name>
    <dbReference type="NCBI Taxonomy" id="2719988"/>
    <lineage>
        <taxon>Bacteria</taxon>
        <taxon>Pseudomonadati</taxon>
        <taxon>Spirochaetota</taxon>
        <taxon>Spirochaetia</taxon>
        <taxon>Spirochaetales</taxon>
        <taxon>Spirochaetaceae</taxon>
        <taxon>Entomospira</taxon>
    </lineage>
</organism>
<evidence type="ECO:0000313" key="2">
    <source>
        <dbReference type="EMBL" id="NIZ41319.1"/>
    </source>
</evidence>
<comment type="caution">
    <text evidence="2">The sequence shown here is derived from an EMBL/GenBank/DDBJ whole genome shotgun (WGS) entry which is preliminary data.</text>
</comment>
<reference evidence="2 3" key="1">
    <citation type="submission" date="2020-03" db="EMBL/GenBank/DDBJ databases">
        <title>Spirochaetal bacteria isolated from arthropods constitute a novel genus Entomospira genus novum within the order Spirochaetales.</title>
        <authorList>
            <person name="Grana-Miraglia L."/>
            <person name="Sikutova S."/>
            <person name="Fingerle V."/>
            <person name="Sing A."/>
            <person name="Castillo-Ramirez S."/>
            <person name="Margos G."/>
            <person name="Rudolf I."/>
        </authorList>
    </citation>
    <scope>NUCLEOTIDE SEQUENCE [LARGE SCALE GENOMIC DNA]</scope>
    <source>
        <strain evidence="2 3">BR193</strain>
    </source>
</reference>
<proteinExistence type="predicted"/>
<dbReference type="InterPro" id="IPR025877">
    <property type="entry name" value="MobA-like_NTP_Trfase"/>
</dbReference>
<dbReference type="GO" id="GO:0016779">
    <property type="term" value="F:nucleotidyltransferase activity"/>
    <property type="evidence" value="ECO:0007669"/>
    <property type="project" value="UniProtKB-ARBA"/>
</dbReference>
<dbReference type="PANTHER" id="PTHR43777">
    <property type="entry name" value="MOLYBDENUM COFACTOR CYTIDYLYLTRANSFERASE"/>
    <property type="match status" value="1"/>
</dbReference>